<gene>
    <name evidence="3" type="ORF">SAMN05216550_12919</name>
</gene>
<dbReference type="InterPro" id="IPR006016">
    <property type="entry name" value="UspA"/>
</dbReference>
<dbReference type="CDD" id="cd00293">
    <property type="entry name" value="USP-like"/>
    <property type="match status" value="2"/>
</dbReference>
<dbReference type="RefSeq" id="WP_065058364.1">
    <property type="nucleotide sequence ID" value="NZ_CADFGN010000012.1"/>
</dbReference>
<feature type="domain" description="UspA" evidence="2">
    <location>
        <begin position="172"/>
        <end position="315"/>
    </location>
</feature>
<dbReference type="Gene3D" id="3.40.50.620">
    <property type="entry name" value="HUPs"/>
    <property type="match status" value="2"/>
</dbReference>
<dbReference type="AlphaFoldDB" id="A0A1A5XJE3"/>
<evidence type="ECO:0000313" key="4">
    <source>
        <dbReference type="Proteomes" id="UP000183529"/>
    </source>
</evidence>
<name>A0A1A5XJE3_9BURK</name>
<protein>
    <submittedName>
        <fullName evidence="3">Nucleotide-binding universal stress protein, UspA family</fullName>
    </submittedName>
</protein>
<sequence length="319" mass="34205">MTQQSGAKGLMRFTRILVAVDATTASSAALRYLKPLLHRGVTVRVVSVAENPHTLVPLGGWAGAQLQAFRVELLRDADAAIQTAQARLQGRGAKIDGQLVDLCKVGGHLVDALGEAISQWAPDLVVLGTRHHQGLLRWVEGEVSAPLARLLHAPVLIVPAEYDGACDGPPSRVLFATDGSDASRCALRAGAGLVASRSEWRIIHVVDRLLAPGTGPFERQLEETLSEIGQVALKAAVGELASYGQQDERAVETALIKTSSTFDDVPHAIERDAVRWKAQLVVLGTHGRRGVTRWLLGSVAERTLRLTSVPLLLVPTPRE</sequence>
<feature type="domain" description="UspA" evidence="2">
    <location>
        <begin position="13"/>
        <end position="159"/>
    </location>
</feature>
<evidence type="ECO:0000313" key="3">
    <source>
        <dbReference type="EMBL" id="SEK14539.1"/>
    </source>
</evidence>
<evidence type="ECO:0000256" key="1">
    <source>
        <dbReference type="ARBA" id="ARBA00008791"/>
    </source>
</evidence>
<dbReference type="OrthoDB" id="8547832at2"/>
<dbReference type="SUPFAM" id="SSF52402">
    <property type="entry name" value="Adenine nucleotide alpha hydrolases-like"/>
    <property type="match status" value="2"/>
</dbReference>
<dbReference type="PANTHER" id="PTHR46268:SF6">
    <property type="entry name" value="UNIVERSAL STRESS PROTEIN UP12"/>
    <property type="match status" value="1"/>
</dbReference>
<dbReference type="InterPro" id="IPR006015">
    <property type="entry name" value="Universal_stress_UspA"/>
</dbReference>
<reference evidence="3 4" key="1">
    <citation type="submission" date="2016-10" db="EMBL/GenBank/DDBJ databases">
        <authorList>
            <person name="Varghese N."/>
            <person name="Submissions S."/>
        </authorList>
    </citation>
    <scope>NUCLEOTIDE SEQUENCE [LARGE SCALE GENOMIC DNA]</scope>
    <source>
        <strain evidence="3 4">LMG 22274</strain>
    </source>
</reference>
<dbReference type="Proteomes" id="UP000183529">
    <property type="component" value="Unassembled WGS sequence"/>
</dbReference>
<dbReference type="GeneID" id="61304142"/>
<dbReference type="PRINTS" id="PR01438">
    <property type="entry name" value="UNVRSLSTRESS"/>
</dbReference>
<dbReference type="PANTHER" id="PTHR46268">
    <property type="entry name" value="STRESS RESPONSE PROTEIN NHAX"/>
    <property type="match status" value="1"/>
</dbReference>
<organism evidence="3 4">
    <name type="scientific">Paraburkholderia tropica</name>
    <dbReference type="NCBI Taxonomy" id="92647"/>
    <lineage>
        <taxon>Bacteria</taxon>
        <taxon>Pseudomonadati</taxon>
        <taxon>Pseudomonadota</taxon>
        <taxon>Betaproteobacteria</taxon>
        <taxon>Burkholderiales</taxon>
        <taxon>Burkholderiaceae</taxon>
        <taxon>Paraburkholderia</taxon>
    </lineage>
</organism>
<proteinExistence type="inferred from homology"/>
<comment type="caution">
    <text evidence="3">The sequence shown here is derived from an EMBL/GenBank/DDBJ whole genome shotgun (WGS) entry which is preliminary data.</text>
</comment>
<dbReference type="Pfam" id="PF00582">
    <property type="entry name" value="Usp"/>
    <property type="match status" value="2"/>
</dbReference>
<dbReference type="InterPro" id="IPR014729">
    <property type="entry name" value="Rossmann-like_a/b/a_fold"/>
</dbReference>
<comment type="similarity">
    <text evidence="1">Belongs to the universal stress protein A family.</text>
</comment>
<evidence type="ECO:0000259" key="2">
    <source>
        <dbReference type="Pfam" id="PF00582"/>
    </source>
</evidence>
<accession>A0A1A5XJE3</accession>
<dbReference type="EMBL" id="FNZM01000029">
    <property type="protein sequence ID" value="SEK14539.1"/>
    <property type="molecule type" value="Genomic_DNA"/>
</dbReference>